<dbReference type="PANTHER" id="PTHR42855:SF1">
    <property type="entry name" value="ABC TRANSPORTER DOMAIN-CONTAINING PROTEIN"/>
    <property type="match status" value="1"/>
</dbReference>
<dbReference type="GO" id="GO:0005524">
    <property type="term" value="F:ATP binding"/>
    <property type="evidence" value="ECO:0007669"/>
    <property type="project" value="UniProtKB-UniRule"/>
</dbReference>
<organism evidence="14 15">
    <name type="scientific">Saccharospirillum salsuginis</name>
    <dbReference type="NCBI Taxonomy" id="418750"/>
    <lineage>
        <taxon>Bacteria</taxon>
        <taxon>Pseudomonadati</taxon>
        <taxon>Pseudomonadota</taxon>
        <taxon>Gammaproteobacteria</taxon>
        <taxon>Oceanospirillales</taxon>
        <taxon>Saccharospirillaceae</taxon>
        <taxon>Saccharospirillum</taxon>
    </lineage>
</organism>
<dbReference type="InterPro" id="IPR037118">
    <property type="entry name" value="Val-tRNA_synth_C_sf"/>
</dbReference>
<dbReference type="Pfam" id="PF12848">
    <property type="entry name" value="ABC_tran_Xtn"/>
    <property type="match status" value="1"/>
</dbReference>
<dbReference type="FunFam" id="3.40.50.300:FF:000309">
    <property type="entry name" value="ABC transporter ATP-binding protein"/>
    <property type="match status" value="1"/>
</dbReference>
<comment type="subcellular location">
    <subcellularLocation>
        <location evidence="11">Cytoplasm</location>
    </subcellularLocation>
    <text evidence="11">Associates with ribosomes.</text>
</comment>
<evidence type="ECO:0000256" key="2">
    <source>
        <dbReference type="ARBA" id="ARBA00022737"/>
    </source>
</evidence>
<comment type="caution">
    <text evidence="11">Lacks conserved residue(s) required for the propagation of feature annotation.</text>
</comment>
<dbReference type="InterPro" id="IPR032781">
    <property type="entry name" value="ABC_tran_Xtn"/>
</dbReference>
<evidence type="ECO:0000256" key="12">
    <source>
        <dbReference type="SAM" id="MobiDB-lite"/>
    </source>
</evidence>
<dbReference type="FunFam" id="3.40.50.300:FF:000011">
    <property type="entry name" value="Putative ABC transporter ATP-binding component"/>
    <property type="match status" value="1"/>
</dbReference>
<dbReference type="CDD" id="cd03221">
    <property type="entry name" value="ABCF_EF-3"/>
    <property type="match status" value="2"/>
</dbReference>
<evidence type="ECO:0000256" key="8">
    <source>
        <dbReference type="ARBA" id="ARBA00023204"/>
    </source>
</evidence>
<evidence type="ECO:0000256" key="4">
    <source>
        <dbReference type="ARBA" id="ARBA00022763"/>
    </source>
</evidence>
<evidence type="ECO:0000256" key="5">
    <source>
        <dbReference type="ARBA" id="ARBA00022801"/>
    </source>
</evidence>
<feature type="domain" description="ABC transporter" evidence="13">
    <location>
        <begin position="315"/>
        <end position="533"/>
    </location>
</feature>
<keyword evidence="2 11" id="KW-0677">Repeat</keyword>
<keyword evidence="15" id="KW-1185">Reference proteome</keyword>
<comment type="caution">
    <text evidence="14">The sequence shown here is derived from an EMBL/GenBank/DDBJ whole genome shotgun (WGS) entry which is preliminary data.</text>
</comment>
<proteinExistence type="inferred from homology"/>
<dbReference type="InterPro" id="IPR003439">
    <property type="entry name" value="ABC_transporter-like_ATP-bd"/>
</dbReference>
<dbReference type="GO" id="GO:0005737">
    <property type="term" value="C:cytoplasm"/>
    <property type="evidence" value="ECO:0007669"/>
    <property type="project" value="UniProtKB-SubCell"/>
</dbReference>
<keyword evidence="3 11" id="KW-0547">Nucleotide-binding</keyword>
<evidence type="ECO:0000256" key="6">
    <source>
        <dbReference type="ARBA" id="ARBA00022840"/>
    </source>
</evidence>
<evidence type="ECO:0000256" key="11">
    <source>
        <dbReference type="HAMAP-Rule" id="MF_00848"/>
    </source>
</evidence>
<evidence type="ECO:0000256" key="9">
    <source>
        <dbReference type="ARBA" id="ARBA00049360"/>
    </source>
</evidence>
<comment type="function">
    <text evidence="11">Probably plays a role in ribosome assembly or function. May be involved in resolution of branched DNA intermediates that result from template switching in postreplication gaps. Binds DNA and has ATPase activity.</text>
</comment>
<dbReference type="PROSITE" id="PS50893">
    <property type="entry name" value="ABC_TRANSPORTER_2"/>
    <property type="match status" value="2"/>
</dbReference>
<dbReference type="Pfam" id="PF00005">
    <property type="entry name" value="ABC_tran"/>
    <property type="match status" value="2"/>
</dbReference>
<keyword evidence="4 11" id="KW-0227">DNA damage</keyword>
<evidence type="ECO:0000256" key="1">
    <source>
        <dbReference type="ARBA" id="ARBA00022490"/>
    </source>
</evidence>
<feature type="binding site" evidence="11">
    <location>
        <begin position="347"/>
        <end position="354"/>
    </location>
    <ligand>
        <name>ATP</name>
        <dbReference type="ChEBI" id="CHEBI:30616"/>
        <label>2</label>
    </ligand>
</feature>
<evidence type="ECO:0000313" key="15">
    <source>
        <dbReference type="Proteomes" id="UP000626148"/>
    </source>
</evidence>
<dbReference type="Proteomes" id="UP000626148">
    <property type="component" value="Unassembled WGS sequence"/>
</dbReference>
<gene>
    <name evidence="11" type="primary">uup</name>
    <name evidence="14" type="ORF">GCM10007392_21290</name>
</gene>
<dbReference type="EC" id="3.6.1.-" evidence="11"/>
<dbReference type="HAMAP" id="MF_00848">
    <property type="entry name" value="Uup"/>
    <property type="match status" value="1"/>
</dbReference>
<dbReference type="InterPro" id="IPR027417">
    <property type="entry name" value="P-loop_NTPase"/>
</dbReference>
<protein>
    <recommendedName>
        <fullName evidence="11">ATP-binding protein Uup</fullName>
        <ecNumber evidence="11">3.6.1.-</ecNumber>
    </recommendedName>
</protein>
<dbReference type="GO" id="GO:0003677">
    <property type="term" value="F:DNA binding"/>
    <property type="evidence" value="ECO:0007669"/>
    <property type="project" value="UniProtKB-UniRule"/>
</dbReference>
<dbReference type="GO" id="GO:0016887">
    <property type="term" value="F:ATP hydrolysis activity"/>
    <property type="evidence" value="ECO:0007669"/>
    <property type="project" value="UniProtKB-UniRule"/>
</dbReference>
<keyword evidence="7 11" id="KW-0238">DNA-binding</keyword>
<dbReference type="Pfam" id="PF16326">
    <property type="entry name" value="ABC_tran_CTD"/>
    <property type="match status" value="1"/>
</dbReference>
<dbReference type="InterPro" id="IPR017871">
    <property type="entry name" value="ABC_transporter-like_CS"/>
</dbReference>
<dbReference type="InterPro" id="IPR043686">
    <property type="entry name" value="Uup"/>
</dbReference>
<keyword evidence="6 11" id="KW-0067">ATP-binding</keyword>
<dbReference type="InterPro" id="IPR032524">
    <property type="entry name" value="ABC_tran_C"/>
</dbReference>
<evidence type="ECO:0000256" key="10">
    <source>
        <dbReference type="ARBA" id="ARBA00061478"/>
    </source>
</evidence>
<dbReference type="GO" id="GO:0043022">
    <property type="term" value="F:ribosome binding"/>
    <property type="evidence" value="ECO:0007669"/>
    <property type="project" value="UniProtKB-UniRule"/>
</dbReference>
<evidence type="ECO:0000259" key="13">
    <source>
        <dbReference type="PROSITE" id="PS50893"/>
    </source>
</evidence>
<keyword evidence="8 11" id="KW-0234">DNA repair</keyword>
<name>A0A918K7S0_9GAMM</name>
<dbReference type="Gene3D" id="3.40.50.300">
    <property type="entry name" value="P-loop containing nucleotide triphosphate hydrolases"/>
    <property type="match status" value="2"/>
</dbReference>
<keyword evidence="1 11" id="KW-0963">Cytoplasm</keyword>
<dbReference type="SMART" id="SM00382">
    <property type="entry name" value="AAA"/>
    <property type="match status" value="2"/>
</dbReference>
<dbReference type="PROSITE" id="PS00211">
    <property type="entry name" value="ABC_TRANSPORTER_1"/>
    <property type="match status" value="1"/>
</dbReference>
<evidence type="ECO:0000313" key="14">
    <source>
        <dbReference type="EMBL" id="GGX53512.1"/>
    </source>
</evidence>
<feature type="region of interest" description="Disordered" evidence="12">
    <location>
        <begin position="525"/>
        <end position="559"/>
    </location>
</feature>
<evidence type="ECO:0000256" key="7">
    <source>
        <dbReference type="ARBA" id="ARBA00023125"/>
    </source>
</evidence>
<dbReference type="GO" id="GO:0006281">
    <property type="term" value="P:DNA repair"/>
    <property type="evidence" value="ECO:0007669"/>
    <property type="project" value="UniProtKB-KW"/>
</dbReference>
<feature type="domain" description="ABC transporter" evidence="13">
    <location>
        <begin position="4"/>
        <end position="248"/>
    </location>
</feature>
<dbReference type="SUPFAM" id="SSF52540">
    <property type="entry name" value="P-loop containing nucleoside triphosphate hydrolases"/>
    <property type="match status" value="2"/>
</dbReference>
<dbReference type="RefSeq" id="WP_189608508.1">
    <property type="nucleotide sequence ID" value="NZ_BMXR01000004.1"/>
</dbReference>
<dbReference type="PANTHER" id="PTHR42855">
    <property type="entry name" value="ABC TRANSPORTER ATP-BINDING SUBUNIT"/>
    <property type="match status" value="1"/>
</dbReference>
<keyword evidence="5 11" id="KW-0378">Hydrolase</keyword>
<reference evidence="14" key="1">
    <citation type="journal article" date="2014" name="Int. J. Syst. Evol. Microbiol.">
        <title>Complete genome sequence of Corynebacterium casei LMG S-19264T (=DSM 44701T), isolated from a smear-ripened cheese.</title>
        <authorList>
            <consortium name="US DOE Joint Genome Institute (JGI-PGF)"/>
            <person name="Walter F."/>
            <person name="Albersmeier A."/>
            <person name="Kalinowski J."/>
            <person name="Ruckert C."/>
        </authorList>
    </citation>
    <scope>NUCLEOTIDE SEQUENCE</scope>
    <source>
        <strain evidence="14">KCTC 22169</strain>
    </source>
</reference>
<comment type="similarity">
    <text evidence="10 11">Belongs to the ABC transporter superfamily. ABCF family. Uup subfamily.</text>
</comment>
<sequence length="630" mass="71042">MSLVVFDRVTFALGAAPLLDQASMTLEEGERVCLVGKNGMGKSTLLSLLLGQRQIDDGDLRIRQGATLAQLQQDLPSGDDRPVYDVVLEGLGNLGQVLRDYDLESARPEPDLVRLETLQHTIETLDGWQVHATVSSILTRLKLDGTTAFGALSGGWRRRVLLARALVSRPDILVLDEPTNHLDIAMVEWLEDFLRDYRGTLLFVSHDRRFIDRVATRIIELDRGTLQSFPAPYDAYLDAKDAKLAEEEKHLRNQDKKLAEEETWIRQGIKARRTRNEGRVRALKALRQTVAERRDQVGQSDFSIEAGARSGKQVVVLEDVSFSYPDKPLVRHFNGLINRGDRIALLGPNGIGKSTLIRLILGDLEPQEGKVIQGTKLDVAYFDQARAQLDPEKTVMDAVAEGRDFLELGGRRRHVISYLEDFLFKPERSRMQVRQLSGGETNRLLLARLFSQPANFLILDEPTNDLDIETLEMLVDRLGEFSGTLLLVSHDRYFIDQLATRTWAFEGQGAIRQYAGGYEDWKAQGGVWPDENDTPRQPAASKPAEPAKPVPKKRAAKLSYKEQREFDELPSIIERLESQIEQLEADINAPGFYDKPAEQTQDVLSQLADAQTELEHRFERWAELEDKSTG</sequence>
<dbReference type="InterPro" id="IPR003593">
    <property type="entry name" value="AAA+_ATPase"/>
</dbReference>
<accession>A0A918K7S0</accession>
<dbReference type="Gene3D" id="1.10.287.380">
    <property type="entry name" value="Valyl-tRNA synthetase, C-terminal domain"/>
    <property type="match status" value="1"/>
</dbReference>
<comment type="catalytic activity">
    <reaction evidence="9 11">
        <text>ATP + H2O = ADP + phosphate + H(+)</text>
        <dbReference type="Rhea" id="RHEA:13065"/>
        <dbReference type="ChEBI" id="CHEBI:15377"/>
        <dbReference type="ChEBI" id="CHEBI:15378"/>
        <dbReference type="ChEBI" id="CHEBI:30616"/>
        <dbReference type="ChEBI" id="CHEBI:43474"/>
        <dbReference type="ChEBI" id="CHEBI:456216"/>
    </reaction>
</comment>
<evidence type="ECO:0000256" key="3">
    <source>
        <dbReference type="ARBA" id="ARBA00022741"/>
    </source>
</evidence>
<reference evidence="14" key="2">
    <citation type="submission" date="2020-09" db="EMBL/GenBank/DDBJ databases">
        <authorList>
            <person name="Sun Q."/>
            <person name="Kim S."/>
        </authorList>
    </citation>
    <scope>NUCLEOTIDE SEQUENCE</scope>
    <source>
        <strain evidence="14">KCTC 22169</strain>
    </source>
</reference>
<dbReference type="AlphaFoldDB" id="A0A918K7S0"/>
<dbReference type="EMBL" id="BMXR01000004">
    <property type="protein sequence ID" value="GGX53512.1"/>
    <property type="molecule type" value="Genomic_DNA"/>
</dbReference>
<dbReference type="InterPro" id="IPR051309">
    <property type="entry name" value="ABCF_ATPase"/>
</dbReference>